<protein>
    <submittedName>
        <fullName evidence="1">Uncharacterized protein</fullName>
    </submittedName>
</protein>
<dbReference type="EMBL" id="KZ819995">
    <property type="protein sequence ID" value="PWN49881.1"/>
    <property type="molecule type" value="Genomic_DNA"/>
</dbReference>
<proteinExistence type="predicted"/>
<keyword evidence="2" id="KW-1185">Reference proteome</keyword>
<reference evidence="1 2" key="1">
    <citation type="journal article" date="2018" name="Mol. Biol. Evol.">
        <title>Broad Genomic Sampling Reveals a Smut Pathogenic Ancestry of the Fungal Clade Ustilaginomycotina.</title>
        <authorList>
            <person name="Kijpornyongpan T."/>
            <person name="Mondo S.J."/>
            <person name="Barry K."/>
            <person name="Sandor L."/>
            <person name="Lee J."/>
            <person name="Lipzen A."/>
            <person name="Pangilinan J."/>
            <person name="LaButti K."/>
            <person name="Hainaut M."/>
            <person name="Henrissat B."/>
            <person name="Grigoriev I.V."/>
            <person name="Spatafora J.W."/>
            <person name="Aime M.C."/>
        </authorList>
    </citation>
    <scope>NUCLEOTIDE SEQUENCE [LARGE SCALE GENOMIC DNA]</scope>
    <source>
        <strain evidence="1 2">SA 807</strain>
    </source>
</reference>
<evidence type="ECO:0000313" key="2">
    <source>
        <dbReference type="Proteomes" id="UP000245626"/>
    </source>
</evidence>
<organism evidence="1 2">
    <name type="scientific">Violaceomyces palustris</name>
    <dbReference type="NCBI Taxonomy" id="1673888"/>
    <lineage>
        <taxon>Eukaryota</taxon>
        <taxon>Fungi</taxon>
        <taxon>Dikarya</taxon>
        <taxon>Basidiomycota</taxon>
        <taxon>Ustilaginomycotina</taxon>
        <taxon>Ustilaginomycetes</taxon>
        <taxon>Violaceomycetales</taxon>
        <taxon>Violaceomycetaceae</taxon>
        <taxon>Violaceomyces</taxon>
    </lineage>
</organism>
<name>A0ACD0NVS1_9BASI</name>
<gene>
    <name evidence="1" type="ORF">IE53DRAFT_380202</name>
</gene>
<sequence length="208" mass="22208">MSIPSWALSVTLLFNFIEALVLYRRSLTSTDGERLTIAQLQAGAGRSLSTALASPVTARSVGFAQIYGSRGSPKTKATQYQNSAPSHDYSVYSPLKRTPSPLKTPITSSPFRRSSSSPFSSSSSPNFERRFPSSSPLSAYRARNLSSSRSSPFSKLGSVPGLEGEDGEIDVGEESFEVDRALRSLSDNFSQVIGDKSNNPGVAARSGA</sequence>
<accession>A0ACD0NVS1</accession>
<evidence type="ECO:0000313" key="1">
    <source>
        <dbReference type="EMBL" id="PWN49881.1"/>
    </source>
</evidence>
<dbReference type="Proteomes" id="UP000245626">
    <property type="component" value="Unassembled WGS sequence"/>
</dbReference>